<reference evidence="5" key="1">
    <citation type="submission" date="2021-04" db="EMBL/GenBank/DDBJ databases">
        <authorList>
            <person name="Chebbi M.A.C M."/>
        </authorList>
    </citation>
    <scope>NUCLEOTIDE SEQUENCE</scope>
</reference>
<comment type="subcellular location">
    <subcellularLocation>
        <location evidence="1">Nucleus</location>
    </subcellularLocation>
</comment>
<dbReference type="PANTHER" id="PTHR47187:SF1">
    <property type="entry name" value="NFATC2-INTERACTING PROTEIN"/>
    <property type="match status" value="1"/>
</dbReference>
<keyword evidence="2" id="KW-0539">Nucleus</keyword>
<evidence type="ECO:0000256" key="3">
    <source>
        <dbReference type="SAM" id="MobiDB-lite"/>
    </source>
</evidence>
<gene>
    <name evidence="5" type="ORF">HICCMSTLAB_LOCUS3408</name>
</gene>
<dbReference type="InterPro" id="IPR029071">
    <property type="entry name" value="Ubiquitin-like_domsf"/>
</dbReference>
<comment type="caution">
    <text evidence="5">The sequence shown here is derived from an EMBL/GenBank/DDBJ whole genome shotgun (WGS) entry which is preliminary data.</text>
</comment>
<evidence type="ECO:0000256" key="2">
    <source>
        <dbReference type="ARBA" id="ARBA00023242"/>
    </source>
</evidence>
<dbReference type="Gene3D" id="3.10.20.90">
    <property type="entry name" value="Phosphatidylinositol 3-kinase Catalytic Subunit, Chain A, domain 1"/>
    <property type="match status" value="2"/>
</dbReference>
<dbReference type="GO" id="GO:0045944">
    <property type="term" value="P:positive regulation of transcription by RNA polymerase II"/>
    <property type="evidence" value="ECO:0007669"/>
    <property type="project" value="TreeGrafter"/>
</dbReference>
<accession>A0A8J2H7L7</accession>
<evidence type="ECO:0000313" key="5">
    <source>
        <dbReference type="EMBL" id="CAG5081907.1"/>
    </source>
</evidence>
<dbReference type="Proteomes" id="UP000786811">
    <property type="component" value="Unassembled WGS sequence"/>
</dbReference>
<dbReference type="AlphaFoldDB" id="A0A8J2H7L7"/>
<dbReference type="InterPro" id="IPR000626">
    <property type="entry name" value="Ubiquitin-like_dom"/>
</dbReference>
<name>A0A8J2H7L7_COTCN</name>
<dbReference type="CDD" id="cd01763">
    <property type="entry name" value="Ubl_SUMO_like"/>
    <property type="match status" value="1"/>
</dbReference>
<feature type="region of interest" description="Disordered" evidence="3">
    <location>
        <begin position="33"/>
        <end position="128"/>
    </location>
</feature>
<feature type="compositionally biased region" description="Basic and acidic residues" evidence="3">
    <location>
        <begin position="45"/>
        <end position="69"/>
    </location>
</feature>
<evidence type="ECO:0000259" key="4">
    <source>
        <dbReference type="PROSITE" id="PS50053"/>
    </source>
</evidence>
<dbReference type="Pfam" id="PF11976">
    <property type="entry name" value="Rad60-SLD"/>
    <property type="match status" value="1"/>
</dbReference>
<dbReference type="GO" id="GO:0005634">
    <property type="term" value="C:nucleus"/>
    <property type="evidence" value="ECO:0007669"/>
    <property type="project" value="UniProtKB-SubCell"/>
</dbReference>
<protein>
    <submittedName>
        <fullName evidence="5">Similar to CG4449: Uncharacterized protein CG4449 (Drosophila melanogaster)</fullName>
    </submittedName>
</protein>
<evidence type="ECO:0000313" key="6">
    <source>
        <dbReference type="Proteomes" id="UP000786811"/>
    </source>
</evidence>
<dbReference type="InterPro" id="IPR052324">
    <property type="entry name" value="NFATC2-Int_DNA_Repair"/>
</dbReference>
<dbReference type="InterPro" id="IPR022617">
    <property type="entry name" value="Rad60/SUMO-like_dom"/>
</dbReference>
<feature type="domain" description="Ubiquitin-like" evidence="4">
    <location>
        <begin position="278"/>
        <end position="344"/>
    </location>
</feature>
<dbReference type="PANTHER" id="PTHR47187">
    <property type="entry name" value="NFATC2-INTERACTING PROTEIN"/>
    <property type="match status" value="1"/>
</dbReference>
<dbReference type="EMBL" id="CAJNRD030001118">
    <property type="protein sequence ID" value="CAG5081907.1"/>
    <property type="molecule type" value="Genomic_DNA"/>
</dbReference>
<feature type="compositionally biased region" description="Low complexity" evidence="3">
    <location>
        <begin position="95"/>
        <end position="106"/>
    </location>
</feature>
<organism evidence="5 6">
    <name type="scientific">Cotesia congregata</name>
    <name type="common">Parasitoid wasp</name>
    <name type="synonym">Apanteles congregatus</name>
    <dbReference type="NCBI Taxonomy" id="51543"/>
    <lineage>
        <taxon>Eukaryota</taxon>
        <taxon>Metazoa</taxon>
        <taxon>Ecdysozoa</taxon>
        <taxon>Arthropoda</taxon>
        <taxon>Hexapoda</taxon>
        <taxon>Insecta</taxon>
        <taxon>Pterygota</taxon>
        <taxon>Neoptera</taxon>
        <taxon>Endopterygota</taxon>
        <taxon>Hymenoptera</taxon>
        <taxon>Apocrita</taxon>
        <taxon>Ichneumonoidea</taxon>
        <taxon>Braconidae</taxon>
        <taxon>Microgastrinae</taxon>
        <taxon>Cotesia</taxon>
    </lineage>
</organism>
<dbReference type="SUPFAM" id="SSF54236">
    <property type="entry name" value="Ubiquitin-like"/>
    <property type="match status" value="1"/>
</dbReference>
<keyword evidence="6" id="KW-1185">Reference proteome</keyword>
<dbReference type="OrthoDB" id="442921at2759"/>
<feature type="compositionally biased region" description="Acidic residues" evidence="3">
    <location>
        <begin position="33"/>
        <end position="43"/>
    </location>
</feature>
<dbReference type="PROSITE" id="PS50053">
    <property type="entry name" value="UBIQUITIN_2"/>
    <property type="match status" value="1"/>
</dbReference>
<sequence length="348" mass="38746">MSSSDSSEEDVYENSAARYLALKAKCKKNFCDTDDSLLDDSIDIDSPKKNEDPKNKKSKSAEEEKEPSPEKPSSPAPVQDTIVVDDIPSKPNSPSPLIDPIVIIDDTPPPRSMRRAAKRSGPVTRSRARNSFETELPIQPDLPTIVLDPDDSCTSINDSIVSPCSVRKNNYYDDIIFSDVQDDETSIEVKIRWTSRDVKRFQLSKDENFSKIFGYFANFAKVSESQILITRGDDIVMPSDTPSSINLKIINILEGGIIDKNMADNVVSEKVTEPVCKIKIQTGAKKGLSFDLKPTEPFQKLFEYCAEQNNVSVSKVKCFFDGDVIEPTDTPEALDMEDQACIDLKIIT</sequence>
<evidence type="ECO:0000256" key="1">
    <source>
        <dbReference type="ARBA" id="ARBA00004123"/>
    </source>
</evidence>
<proteinExistence type="predicted"/>